<feature type="region of interest" description="Disordered" evidence="1">
    <location>
        <begin position="1"/>
        <end position="111"/>
    </location>
</feature>
<reference evidence="2" key="1">
    <citation type="journal article" date="2010" name="Science">
        <title>Plasticity of animal genome architecture unmasked by rapid evolution of a pelagic tunicate.</title>
        <authorList>
            <person name="Denoeud F."/>
            <person name="Henriet S."/>
            <person name="Mungpakdee S."/>
            <person name="Aury J.M."/>
            <person name="Da Silva C."/>
            <person name="Brinkmann H."/>
            <person name="Mikhaleva J."/>
            <person name="Olsen L.C."/>
            <person name="Jubin C."/>
            <person name="Canestro C."/>
            <person name="Bouquet J.M."/>
            <person name="Danks G."/>
            <person name="Poulain J."/>
            <person name="Campsteijn C."/>
            <person name="Adamski M."/>
            <person name="Cross I."/>
            <person name="Yadetie F."/>
            <person name="Muffato M."/>
            <person name="Louis A."/>
            <person name="Butcher S."/>
            <person name="Tsagkogeorga G."/>
            <person name="Konrad A."/>
            <person name="Singh S."/>
            <person name="Jensen M.F."/>
            <person name="Cong E.H."/>
            <person name="Eikeseth-Otteraa H."/>
            <person name="Noel B."/>
            <person name="Anthouard V."/>
            <person name="Porcel B.M."/>
            <person name="Kachouri-Lafond R."/>
            <person name="Nishino A."/>
            <person name="Ugolini M."/>
            <person name="Chourrout P."/>
            <person name="Nishida H."/>
            <person name="Aasland R."/>
            <person name="Huzurbazar S."/>
            <person name="Westhof E."/>
            <person name="Delsuc F."/>
            <person name="Lehrach H."/>
            <person name="Reinhardt R."/>
            <person name="Weissenbach J."/>
            <person name="Roy S.W."/>
            <person name="Artiguenave F."/>
            <person name="Postlethwait J.H."/>
            <person name="Manak J.R."/>
            <person name="Thompson E.M."/>
            <person name="Jaillon O."/>
            <person name="Du Pasquier L."/>
            <person name="Boudinot P."/>
            <person name="Liberles D.A."/>
            <person name="Volff J.N."/>
            <person name="Philippe H."/>
            <person name="Lenhard B."/>
            <person name="Roest Crollius H."/>
            <person name="Wincker P."/>
            <person name="Chourrout D."/>
        </authorList>
    </citation>
    <scope>NUCLEOTIDE SEQUENCE [LARGE SCALE GENOMIC DNA]</scope>
</reference>
<proteinExistence type="predicted"/>
<sequence length="221" mass="24866">MNSQKEEAEEIETPPVPKARASAPVILSTVQEKASEANDADKSEDTHVGLRRHDYKTLSNTPKMKEYEASDRPRKLIKPHDYEMPIAEVAKVDKNTPASPSKISSSNSPYSVKVLPKKRIGRVSAFDSIEEEPKTQPSPPKPPAEPTIIIEDDELPEAFRRPVLRKNRSKPPRPMSESVDYNPDLVEKLEGPALQRVLSLGPGERFKRSSIRRKKFFMGET</sequence>
<feature type="compositionally biased region" description="Basic residues" evidence="1">
    <location>
        <begin position="162"/>
        <end position="171"/>
    </location>
</feature>
<organism evidence="2">
    <name type="scientific">Oikopleura dioica</name>
    <name type="common">Tunicate</name>
    <dbReference type="NCBI Taxonomy" id="34765"/>
    <lineage>
        <taxon>Eukaryota</taxon>
        <taxon>Metazoa</taxon>
        <taxon>Chordata</taxon>
        <taxon>Tunicata</taxon>
        <taxon>Appendicularia</taxon>
        <taxon>Copelata</taxon>
        <taxon>Oikopleuridae</taxon>
        <taxon>Oikopleura</taxon>
    </lineage>
</organism>
<gene>
    <name evidence="2" type="ORF">GSOID_T00031808001</name>
</gene>
<feature type="compositionally biased region" description="Basic and acidic residues" evidence="1">
    <location>
        <begin position="63"/>
        <end position="83"/>
    </location>
</feature>
<protein>
    <submittedName>
        <fullName evidence="2">Uncharacterized protein</fullName>
    </submittedName>
</protein>
<dbReference type="EMBL" id="FN654355">
    <property type="protein sequence ID" value="CBY32471.1"/>
    <property type="molecule type" value="Genomic_DNA"/>
</dbReference>
<dbReference type="Proteomes" id="UP000011014">
    <property type="component" value="Unassembled WGS sequence"/>
</dbReference>
<accession>E4YA84</accession>
<feature type="region of interest" description="Disordered" evidence="1">
    <location>
        <begin position="123"/>
        <end position="183"/>
    </location>
</feature>
<evidence type="ECO:0000256" key="1">
    <source>
        <dbReference type="SAM" id="MobiDB-lite"/>
    </source>
</evidence>
<name>E4YA84_OIKDI</name>
<feature type="compositionally biased region" description="Low complexity" evidence="1">
    <location>
        <begin position="97"/>
        <end position="111"/>
    </location>
</feature>
<feature type="compositionally biased region" description="Pro residues" evidence="1">
    <location>
        <begin position="136"/>
        <end position="145"/>
    </location>
</feature>
<evidence type="ECO:0000313" key="2">
    <source>
        <dbReference type="EMBL" id="CBY32471.1"/>
    </source>
</evidence>
<dbReference type="AlphaFoldDB" id="E4YA84"/>
<feature type="compositionally biased region" description="Basic and acidic residues" evidence="1">
    <location>
        <begin position="33"/>
        <end position="56"/>
    </location>
</feature>